<accession>A0A507CJ78</accession>
<organism evidence="7 8">
    <name type="scientific">Synchytrium microbalum</name>
    <dbReference type="NCBI Taxonomy" id="1806994"/>
    <lineage>
        <taxon>Eukaryota</taxon>
        <taxon>Fungi</taxon>
        <taxon>Fungi incertae sedis</taxon>
        <taxon>Chytridiomycota</taxon>
        <taxon>Chytridiomycota incertae sedis</taxon>
        <taxon>Chytridiomycetes</taxon>
        <taxon>Synchytriales</taxon>
        <taxon>Synchytriaceae</taxon>
        <taxon>Synchytrium</taxon>
    </lineage>
</organism>
<comment type="caution">
    <text evidence="7">The sequence shown here is derived from an EMBL/GenBank/DDBJ whole genome shotgun (WGS) entry which is preliminary data.</text>
</comment>
<keyword evidence="8" id="KW-1185">Reference proteome</keyword>
<keyword evidence="4" id="KW-0689">Ribosomal protein</keyword>
<dbReference type="GO" id="GO:0003735">
    <property type="term" value="F:structural constituent of ribosome"/>
    <property type="evidence" value="ECO:0007669"/>
    <property type="project" value="InterPro"/>
</dbReference>
<evidence type="ECO:0000313" key="8">
    <source>
        <dbReference type="Proteomes" id="UP000319731"/>
    </source>
</evidence>
<evidence type="ECO:0000256" key="4">
    <source>
        <dbReference type="ARBA" id="ARBA00022980"/>
    </source>
</evidence>
<proteinExistence type="inferred from homology"/>
<keyword evidence="3" id="KW-0809">Transit peptide</keyword>
<dbReference type="STRING" id="1806994.A0A507CJ78"/>
<comment type="subcellular location">
    <subcellularLocation>
        <location evidence="1">Mitochondrion</location>
    </subcellularLocation>
</comment>
<comment type="similarity">
    <text evidence="2">Belongs to the mitochondrion-specific ribosomal protein mL41 family.</text>
</comment>
<keyword evidence="6" id="KW-0687">Ribonucleoprotein</keyword>
<dbReference type="AlphaFoldDB" id="A0A507CJ78"/>
<evidence type="ECO:0000256" key="1">
    <source>
        <dbReference type="ARBA" id="ARBA00004173"/>
    </source>
</evidence>
<evidence type="ECO:0000256" key="2">
    <source>
        <dbReference type="ARBA" id="ARBA00010152"/>
    </source>
</evidence>
<name>A0A507CJ78_9FUNG</name>
<dbReference type="EMBL" id="QEAO01000001">
    <property type="protein sequence ID" value="TPX38326.1"/>
    <property type="molecule type" value="Genomic_DNA"/>
</dbReference>
<dbReference type="RefSeq" id="XP_031028040.1">
    <property type="nucleotide sequence ID" value="XM_031166043.1"/>
</dbReference>
<dbReference type="GO" id="GO:0005762">
    <property type="term" value="C:mitochondrial large ribosomal subunit"/>
    <property type="evidence" value="ECO:0007669"/>
    <property type="project" value="InterPro"/>
</dbReference>
<reference evidence="7 8" key="1">
    <citation type="journal article" date="2019" name="Sci. Rep.">
        <title>Comparative genomics of chytrid fungi reveal insights into the obligate biotrophic and pathogenic lifestyle of Synchytrium endobioticum.</title>
        <authorList>
            <person name="van de Vossenberg B.T.L.H."/>
            <person name="Warris S."/>
            <person name="Nguyen H.D.T."/>
            <person name="van Gent-Pelzer M.P.E."/>
            <person name="Joly D.L."/>
            <person name="van de Geest H.C."/>
            <person name="Bonants P.J.M."/>
            <person name="Smith D.S."/>
            <person name="Levesque C.A."/>
            <person name="van der Lee T.A.J."/>
        </authorList>
    </citation>
    <scope>NUCLEOTIDE SEQUENCE [LARGE SCALE GENOMIC DNA]</scope>
    <source>
        <strain evidence="7 8">JEL517</strain>
    </source>
</reference>
<dbReference type="GeneID" id="42001340"/>
<dbReference type="PANTHER" id="PTHR21338">
    <property type="entry name" value="MITOCHONDRIAL RIBOSOMAL PROTEIN L41"/>
    <property type="match status" value="1"/>
</dbReference>
<keyword evidence="5" id="KW-0496">Mitochondrion</keyword>
<dbReference type="PANTHER" id="PTHR21338:SF0">
    <property type="entry name" value="LARGE RIBOSOMAL SUBUNIT PROTEIN ML41"/>
    <property type="match status" value="1"/>
</dbReference>
<dbReference type="InterPro" id="IPR019189">
    <property type="entry name" value="Ribosomal_mL41"/>
</dbReference>
<evidence type="ECO:0000256" key="3">
    <source>
        <dbReference type="ARBA" id="ARBA00022946"/>
    </source>
</evidence>
<evidence type="ECO:0000256" key="5">
    <source>
        <dbReference type="ARBA" id="ARBA00023128"/>
    </source>
</evidence>
<dbReference type="Pfam" id="PF09809">
    <property type="entry name" value="MRP-L27"/>
    <property type="match status" value="1"/>
</dbReference>
<gene>
    <name evidence="7" type="ORF">SmJEL517_g00113</name>
</gene>
<dbReference type="OrthoDB" id="408933at2759"/>
<evidence type="ECO:0000313" key="7">
    <source>
        <dbReference type="EMBL" id="TPX38326.1"/>
    </source>
</evidence>
<evidence type="ECO:0000256" key="6">
    <source>
        <dbReference type="ARBA" id="ARBA00023274"/>
    </source>
</evidence>
<sequence>MRATAVLLGASKRVLTPKDGNKNFYKGTGSGRMGHFVKGGKYVIDEWRLRTFVVPENLGNFKLRPYISPSTPKKTTIDTWTDTHSVLAYLTPSSIPQSILAAIPNQDEFVARCRAIATRDLELMRARVSDPTRGMKKWYFGPRGKRLPQWWHAWNPDPNEAKKDRETEE</sequence>
<dbReference type="Proteomes" id="UP000319731">
    <property type="component" value="Unassembled WGS sequence"/>
</dbReference>
<dbReference type="GO" id="GO:0006412">
    <property type="term" value="P:translation"/>
    <property type="evidence" value="ECO:0007669"/>
    <property type="project" value="TreeGrafter"/>
</dbReference>
<protein>
    <submittedName>
        <fullName evidence="7">Uncharacterized protein</fullName>
    </submittedName>
</protein>